<dbReference type="Proteomes" id="UP001201020">
    <property type="component" value="Chromosome"/>
</dbReference>
<evidence type="ECO:0000256" key="1">
    <source>
        <dbReference type="ARBA" id="ARBA00022649"/>
    </source>
</evidence>
<reference evidence="2" key="1">
    <citation type="journal article" date="2022" name="Nat. Microbiol.">
        <title>Unique mobile elements and scalable gene flow at the prokaryote-eukaryote boundary revealed by circularized Asgard archaea genomes.</title>
        <authorList>
            <person name="Wu F."/>
            <person name="Speth D.R."/>
            <person name="Philosof A."/>
            <person name="Cremiere A."/>
            <person name="Narayanan A."/>
            <person name="Barco R.A."/>
            <person name="Connon S.A."/>
            <person name="Amend J.P."/>
            <person name="Antoshechkin I.A."/>
            <person name="Orphan V.J."/>
        </authorList>
    </citation>
    <scope>NUCLEOTIDE SEQUENCE</scope>
    <source>
        <strain evidence="2">PM71</strain>
    </source>
</reference>
<protein>
    <submittedName>
        <fullName evidence="2">Antitoxin VapB family protein</fullName>
    </submittedName>
</protein>
<name>A0A9Y1FL41_9ARCH</name>
<accession>A0A9Y1FL41</accession>
<keyword evidence="1" id="KW-1277">Toxin-antitoxin system</keyword>
<proteinExistence type="predicted"/>
<gene>
    <name evidence="2" type="ORF">K9W45_02240</name>
</gene>
<dbReference type="AlphaFoldDB" id="A0A9Y1FL41"/>
<dbReference type="InterPro" id="IPR003847">
    <property type="entry name" value="Put_antitoxin"/>
</dbReference>
<sequence length="83" mass="9700">MAKNIAVSDELYKLLKRLKRPGESFTDVILRSIKHSTSIMDIAGKKTIPLEEWEKLKKLFEAKEIEDYKCKRDLLEKANNVSY</sequence>
<evidence type="ECO:0000313" key="2">
    <source>
        <dbReference type="EMBL" id="UJG41292.1"/>
    </source>
</evidence>
<dbReference type="Pfam" id="PF02697">
    <property type="entry name" value="VAPB_antitox"/>
    <property type="match status" value="1"/>
</dbReference>
<dbReference type="EMBL" id="CP084166">
    <property type="protein sequence ID" value="UJG41292.1"/>
    <property type="molecule type" value="Genomic_DNA"/>
</dbReference>
<organism evidence="2">
    <name type="scientific">Candidatus Heimdallarchaeum aukensis</name>
    <dbReference type="NCBI Taxonomy" id="2876573"/>
    <lineage>
        <taxon>Archaea</taxon>
        <taxon>Promethearchaeati</taxon>
        <taxon>Candidatus Heimdallarchaeota</taxon>
        <taxon>Candidatus Heimdallarchaeia (ex Rinke et al. 2021) (nom. nud.)</taxon>
        <taxon>Candidatus Heimdallarchaeales</taxon>
        <taxon>Candidatus Heimdallarchaeaceae</taxon>
        <taxon>Candidatus Heimdallarchaeum</taxon>
    </lineage>
</organism>